<sequence length="125" mass="13396">MGLELALADLESSLQPEIFSYLLTVINAEQTNVEIVLEEADEKINASKSLGSDSTSGSSSILDKCDEPVNLSGNTISSTGSGSKVYLPSLHHSHRSIAPSSALCSHLPLCRKILFKLGHKETTKR</sequence>
<comment type="caution">
    <text evidence="2">The sequence shown here is derived from an EMBL/GenBank/DDBJ whole genome shotgun (WGS) entry which is preliminary data.</text>
</comment>
<accession>A0A8J2JXH4</accession>
<feature type="compositionally biased region" description="Low complexity" evidence="1">
    <location>
        <begin position="47"/>
        <end position="62"/>
    </location>
</feature>
<evidence type="ECO:0000313" key="2">
    <source>
        <dbReference type="EMBL" id="CAG7729278.1"/>
    </source>
</evidence>
<dbReference type="AlphaFoldDB" id="A0A8J2JXH4"/>
<feature type="region of interest" description="Disordered" evidence="1">
    <location>
        <begin position="47"/>
        <end position="66"/>
    </location>
</feature>
<evidence type="ECO:0000313" key="3">
    <source>
        <dbReference type="Proteomes" id="UP000708208"/>
    </source>
</evidence>
<proteinExistence type="predicted"/>
<dbReference type="EMBL" id="CAJVCH010176106">
    <property type="protein sequence ID" value="CAG7729278.1"/>
    <property type="molecule type" value="Genomic_DNA"/>
</dbReference>
<gene>
    <name evidence="2" type="ORF">AFUS01_LOCUS18006</name>
</gene>
<dbReference type="Proteomes" id="UP000708208">
    <property type="component" value="Unassembled WGS sequence"/>
</dbReference>
<reference evidence="2" key="1">
    <citation type="submission" date="2021-06" db="EMBL/GenBank/DDBJ databases">
        <authorList>
            <person name="Hodson N. C."/>
            <person name="Mongue J. A."/>
            <person name="Jaron S. K."/>
        </authorList>
    </citation>
    <scope>NUCLEOTIDE SEQUENCE</scope>
</reference>
<evidence type="ECO:0000256" key="1">
    <source>
        <dbReference type="SAM" id="MobiDB-lite"/>
    </source>
</evidence>
<name>A0A8J2JXH4_9HEXA</name>
<organism evidence="2 3">
    <name type="scientific">Allacma fusca</name>
    <dbReference type="NCBI Taxonomy" id="39272"/>
    <lineage>
        <taxon>Eukaryota</taxon>
        <taxon>Metazoa</taxon>
        <taxon>Ecdysozoa</taxon>
        <taxon>Arthropoda</taxon>
        <taxon>Hexapoda</taxon>
        <taxon>Collembola</taxon>
        <taxon>Symphypleona</taxon>
        <taxon>Sminthuridae</taxon>
        <taxon>Allacma</taxon>
    </lineage>
</organism>
<protein>
    <submittedName>
        <fullName evidence="2">Uncharacterized protein</fullName>
    </submittedName>
</protein>
<keyword evidence="3" id="KW-1185">Reference proteome</keyword>